<dbReference type="UniPathway" id="UPA00060"/>
<dbReference type="GO" id="GO:0009229">
    <property type="term" value="P:thiamine diphosphate biosynthetic process"/>
    <property type="evidence" value="ECO:0007669"/>
    <property type="project" value="UniProtKB-UniPathway"/>
</dbReference>
<dbReference type="NCBIfam" id="TIGR02352">
    <property type="entry name" value="thiamin_ThiO"/>
    <property type="match status" value="1"/>
</dbReference>
<dbReference type="GO" id="GO:0005737">
    <property type="term" value="C:cytoplasm"/>
    <property type="evidence" value="ECO:0007669"/>
    <property type="project" value="TreeGrafter"/>
</dbReference>
<dbReference type="EC" id="1.4.3.19" evidence="5"/>
<dbReference type="Gene3D" id="3.50.50.60">
    <property type="entry name" value="FAD/NAD(P)-binding domain"/>
    <property type="match status" value="1"/>
</dbReference>
<dbReference type="InterPro" id="IPR012727">
    <property type="entry name" value="Gly_oxidase_ThiO"/>
</dbReference>
<evidence type="ECO:0000313" key="8">
    <source>
        <dbReference type="Proteomes" id="UP000271031"/>
    </source>
</evidence>
<dbReference type="OrthoDB" id="9794226at2"/>
<keyword evidence="8" id="KW-1185">Reference proteome</keyword>
<evidence type="ECO:0000256" key="1">
    <source>
        <dbReference type="ARBA" id="ARBA00004948"/>
    </source>
</evidence>
<dbReference type="Proteomes" id="UP000271031">
    <property type="component" value="Unassembled WGS sequence"/>
</dbReference>
<dbReference type="Pfam" id="PF01266">
    <property type="entry name" value="DAO"/>
    <property type="match status" value="1"/>
</dbReference>
<organism evidence="7 8">
    <name type="scientific">Brevibacillus fluminis</name>
    <dbReference type="NCBI Taxonomy" id="511487"/>
    <lineage>
        <taxon>Bacteria</taxon>
        <taxon>Bacillati</taxon>
        <taxon>Bacillota</taxon>
        <taxon>Bacilli</taxon>
        <taxon>Bacillales</taxon>
        <taxon>Paenibacillaceae</taxon>
        <taxon>Brevibacillus</taxon>
    </lineage>
</organism>
<dbReference type="SUPFAM" id="SSF51905">
    <property type="entry name" value="FAD/NAD(P)-binding domain"/>
    <property type="match status" value="1"/>
</dbReference>
<dbReference type="AlphaFoldDB" id="A0A3M8DI07"/>
<name>A0A3M8DI07_9BACL</name>
<dbReference type="PANTHER" id="PTHR13847">
    <property type="entry name" value="SARCOSINE DEHYDROGENASE-RELATED"/>
    <property type="match status" value="1"/>
</dbReference>
<comment type="caution">
    <text evidence="7">The sequence shown here is derived from an EMBL/GenBank/DDBJ whole genome shotgun (WGS) entry which is preliminary data.</text>
</comment>
<keyword evidence="3 7" id="KW-0560">Oxidoreductase</keyword>
<dbReference type="RefSeq" id="WP_122918800.1">
    <property type="nucleotide sequence ID" value="NZ_RHHQ01000012.1"/>
</dbReference>
<comment type="catalytic activity">
    <reaction evidence="4">
        <text>glycine + O2 + H2O = glyoxylate + H2O2 + NH4(+)</text>
        <dbReference type="Rhea" id="RHEA:11532"/>
        <dbReference type="ChEBI" id="CHEBI:15377"/>
        <dbReference type="ChEBI" id="CHEBI:15379"/>
        <dbReference type="ChEBI" id="CHEBI:16240"/>
        <dbReference type="ChEBI" id="CHEBI:28938"/>
        <dbReference type="ChEBI" id="CHEBI:36655"/>
        <dbReference type="ChEBI" id="CHEBI:57305"/>
        <dbReference type="EC" id="1.4.3.19"/>
    </reaction>
</comment>
<evidence type="ECO:0000256" key="2">
    <source>
        <dbReference type="ARBA" id="ARBA00022977"/>
    </source>
</evidence>
<feature type="domain" description="FAD dependent oxidoreductase" evidence="6">
    <location>
        <begin position="5"/>
        <end position="350"/>
    </location>
</feature>
<reference evidence="7 8" key="1">
    <citation type="submission" date="2018-10" db="EMBL/GenBank/DDBJ databases">
        <title>Phylogenomics of Brevibacillus.</title>
        <authorList>
            <person name="Dunlap C."/>
        </authorList>
    </citation>
    <scope>NUCLEOTIDE SEQUENCE [LARGE SCALE GENOMIC DNA]</scope>
    <source>
        <strain evidence="7 8">JCM 15716</strain>
    </source>
</reference>
<dbReference type="Gene3D" id="3.30.9.10">
    <property type="entry name" value="D-Amino Acid Oxidase, subunit A, domain 2"/>
    <property type="match status" value="1"/>
</dbReference>
<gene>
    <name evidence="7" type="primary">thiO</name>
    <name evidence="7" type="ORF">EDM56_15520</name>
</gene>
<protein>
    <recommendedName>
        <fullName evidence="5">glycine oxidase</fullName>
        <ecNumber evidence="5">1.4.3.19</ecNumber>
    </recommendedName>
</protein>
<dbReference type="InterPro" id="IPR036188">
    <property type="entry name" value="FAD/NAD-bd_sf"/>
</dbReference>
<evidence type="ECO:0000256" key="5">
    <source>
        <dbReference type="ARBA" id="ARBA00050018"/>
    </source>
</evidence>
<dbReference type="EMBL" id="RHHQ01000012">
    <property type="protein sequence ID" value="RNB87101.1"/>
    <property type="molecule type" value="Genomic_DNA"/>
</dbReference>
<dbReference type="GO" id="GO:0043799">
    <property type="term" value="F:glycine oxidase activity"/>
    <property type="evidence" value="ECO:0007669"/>
    <property type="project" value="UniProtKB-EC"/>
</dbReference>
<dbReference type="GO" id="GO:0009228">
    <property type="term" value="P:thiamine biosynthetic process"/>
    <property type="evidence" value="ECO:0007669"/>
    <property type="project" value="UniProtKB-KW"/>
</dbReference>
<comment type="pathway">
    <text evidence="1">Cofactor biosynthesis; thiamine diphosphate biosynthesis.</text>
</comment>
<accession>A0A3M8DI07</accession>
<evidence type="ECO:0000256" key="3">
    <source>
        <dbReference type="ARBA" id="ARBA00023002"/>
    </source>
</evidence>
<evidence type="ECO:0000313" key="7">
    <source>
        <dbReference type="EMBL" id="RNB87101.1"/>
    </source>
</evidence>
<dbReference type="InterPro" id="IPR006076">
    <property type="entry name" value="FAD-dep_OxRdtase"/>
</dbReference>
<evidence type="ECO:0000256" key="4">
    <source>
        <dbReference type="ARBA" id="ARBA00049872"/>
    </source>
</evidence>
<dbReference type="PANTHER" id="PTHR13847:SF289">
    <property type="entry name" value="GLYCINE OXIDASE"/>
    <property type="match status" value="1"/>
</dbReference>
<sequence length="382" mass="40077">MTSYDTAVIGGGVIGSSIAYHLAKCGQKVILLEKGRLAEGASSAAAGMLGAQAEEPQSEAFFNLACKSREMFRAIAGELKECSGIDIGLVSKGTLKVAMTEEQAVHHKRLASIHRQHGEQAEWLDVAAARAMEPNLSARICGGLYIEKDGHVQAPELSLAFAKAAAVLGTVVREHTAATHILRENGVVAGVETEEGLIRCDHAVVATGASGSEVAALTGIHVPVYPVKGECFSVTTNAPLLTRTVFADGCYLVPKAAGRIVVGATTIEGSFDRSVSLAGIAGLLAQAQSLVPAIADAQWEKAWAGLRPQTRDGLPYIGEVPDCKKLYVAAGHYRNGVLLSPITGEAIAALILGRTPRVSIEAFRLDRETCSRANADKEGDVM</sequence>
<proteinExistence type="predicted"/>
<evidence type="ECO:0000259" key="6">
    <source>
        <dbReference type="Pfam" id="PF01266"/>
    </source>
</evidence>
<keyword evidence="2" id="KW-0784">Thiamine biosynthesis</keyword>
<dbReference type="GO" id="GO:0050660">
    <property type="term" value="F:flavin adenine dinucleotide binding"/>
    <property type="evidence" value="ECO:0007669"/>
    <property type="project" value="InterPro"/>
</dbReference>
<dbReference type="SUPFAM" id="SSF54373">
    <property type="entry name" value="FAD-linked reductases, C-terminal domain"/>
    <property type="match status" value="1"/>
</dbReference>